<organism evidence="1 2">
    <name type="scientific">Blautia obeum</name>
    <dbReference type="NCBI Taxonomy" id="40520"/>
    <lineage>
        <taxon>Bacteria</taxon>
        <taxon>Bacillati</taxon>
        <taxon>Bacillota</taxon>
        <taxon>Clostridia</taxon>
        <taxon>Lachnospirales</taxon>
        <taxon>Lachnospiraceae</taxon>
        <taxon>Blautia</taxon>
    </lineage>
</organism>
<sequence>MVSTIVQPVPDMARKAVELLLKKIKGEEIETLTILPVEFAEGGTIR</sequence>
<reference evidence="1 2" key="1">
    <citation type="submission" date="2015-09" db="EMBL/GenBank/DDBJ databases">
        <authorList>
            <consortium name="Pathogen Informatics"/>
        </authorList>
    </citation>
    <scope>NUCLEOTIDE SEQUENCE [LARGE SCALE GENOMIC DNA]</scope>
    <source>
        <strain evidence="1 2">2789STDY5834861</strain>
    </source>
</reference>
<protein>
    <recommendedName>
        <fullName evidence="3">LacI family transcriptional regulator</fullName>
    </recommendedName>
</protein>
<proteinExistence type="predicted"/>
<evidence type="ECO:0008006" key="3">
    <source>
        <dbReference type="Google" id="ProtNLM"/>
    </source>
</evidence>
<evidence type="ECO:0000313" key="2">
    <source>
        <dbReference type="Proteomes" id="UP000095645"/>
    </source>
</evidence>
<accession>A0A174DRT3</accession>
<dbReference type="RefSeq" id="WP_155512378.1">
    <property type="nucleotide sequence ID" value="NZ_CYZP01000021.1"/>
</dbReference>
<evidence type="ECO:0000313" key="1">
    <source>
        <dbReference type="EMBL" id="CUO28154.1"/>
    </source>
</evidence>
<dbReference type="AlphaFoldDB" id="A0A174DRT3"/>
<gene>
    <name evidence="1" type="ORF">ERS852476_02388</name>
</gene>
<name>A0A174DRT3_9FIRM</name>
<dbReference type="SUPFAM" id="SSF53822">
    <property type="entry name" value="Periplasmic binding protein-like I"/>
    <property type="match status" value="1"/>
</dbReference>
<dbReference type="EMBL" id="CYZP01000021">
    <property type="protein sequence ID" value="CUO28154.1"/>
    <property type="molecule type" value="Genomic_DNA"/>
</dbReference>
<dbReference type="Gene3D" id="3.40.50.2300">
    <property type="match status" value="1"/>
</dbReference>
<dbReference type="InterPro" id="IPR028082">
    <property type="entry name" value="Peripla_BP_I"/>
</dbReference>
<dbReference type="Proteomes" id="UP000095645">
    <property type="component" value="Unassembled WGS sequence"/>
</dbReference>